<evidence type="ECO:0000259" key="2">
    <source>
        <dbReference type="Pfam" id="PF11716"/>
    </source>
</evidence>
<feature type="domain" description="Mycothiol-dependent maleylpyruvate isomerase metal-binding" evidence="2">
    <location>
        <begin position="42"/>
        <end position="173"/>
    </location>
</feature>
<dbReference type="Proteomes" id="UP000325003">
    <property type="component" value="Unassembled WGS sequence"/>
</dbReference>
<dbReference type="EMBL" id="VUJV01000002">
    <property type="protein sequence ID" value="KAA1420330.1"/>
    <property type="molecule type" value="Genomic_DNA"/>
</dbReference>
<sequence length="295" mass="31895">MLRGRTLDTGSAAVPKGATVSNTTEATQHAWIDWDLDGVLEETARYADRVADLVLRAAGREDDPVPGLDWTVRQLTIHLGAAAAGYVQYFDGADEIGYDIRDLTASNEKFMTAYGDHGLERAAADIRDGHRHMVDVGRTLAPLAPLGWHAGPTPVAAVLGIALNELLLHGLDLSRALDERWEITSDAARHGLRSALALAPVVVNRDRAARVPMSYRLHVPGVVTSEWHFDTAGLRVAPAGTTRRVSCSTRVDPRAMILVAYGRSTALRATARGRALAWGRKPWAALNLASYLNVS</sequence>
<dbReference type="InterPro" id="IPR034660">
    <property type="entry name" value="DinB/YfiT-like"/>
</dbReference>
<dbReference type="InterPro" id="IPR024344">
    <property type="entry name" value="MDMPI_metal-binding"/>
</dbReference>
<reference evidence="3 4" key="1">
    <citation type="submission" date="2019-09" db="EMBL/GenBank/DDBJ databases">
        <title>Nocardioides panacisoli sp. nov., isolated from the soil of a ginseng field.</title>
        <authorList>
            <person name="Cho C."/>
        </authorList>
    </citation>
    <scope>NUCLEOTIDE SEQUENCE [LARGE SCALE GENOMIC DNA]</scope>
    <source>
        <strain evidence="3 4">BN130099</strain>
    </source>
</reference>
<organism evidence="3 4">
    <name type="scientific">Nocardioides humilatus</name>
    <dbReference type="NCBI Taxonomy" id="2607660"/>
    <lineage>
        <taxon>Bacteria</taxon>
        <taxon>Bacillati</taxon>
        <taxon>Actinomycetota</taxon>
        <taxon>Actinomycetes</taxon>
        <taxon>Propionibacteriales</taxon>
        <taxon>Nocardioidaceae</taxon>
        <taxon>Nocardioides</taxon>
    </lineage>
</organism>
<evidence type="ECO:0000256" key="1">
    <source>
        <dbReference type="SAM" id="MobiDB-lite"/>
    </source>
</evidence>
<gene>
    <name evidence="3" type="ORF">F0U44_07925</name>
</gene>
<feature type="region of interest" description="Disordered" evidence="1">
    <location>
        <begin position="1"/>
        <end position="20"/>
    </location>
</feature>
<comment type="caution">
    <text evidence="3">The sequence shown here is derived from an EMBL/GenBank/DDBJ whole genome shotgun (WGS) entry which is preliminary data.</text>
</comment>
<evidence type="ECO:0000313" key="4">
    <source>
        <dbReference type="Proteomes" id="UP000325003"/>
    </source>
</evidence>
<proteinExistence type="predicted"/>
<dbReference type="AlphaFoldDB" id="A0A5B1LKQ2"/>
<dbReference type="SUPFAM" id="SSF109854">
    <property type="entry name" value="DinB/YfiT-like putative metalloenzymes"/>
    <property type="match status" value="1"/>
</dbReference>
<evidence type="ECO:0000313" key="3">
    <source>
        <dbReference type="EMBL" id="KAA1420330.1"/>
    </source>
</evidence>
<dbReference type="GO" id="GO:0046872">
    <property type="term" value="F:metal ion binding"/>
    <property type="evidence" value="ECO:0007669"/>
    <property type="project" value="InterPro"/>
</dbReference>
<reference evidence="3 4" key="2">
    <citation type="submission" date="2019-09" db="EMBL/GenBank/DDBJ databases">
        <authorList>
            <person name="Jin C."/>
        </authorList>
    </citation>
    <scope>NUCLEOTIDE SEQUENCE [LARGE SCALE GENOMIC DNA]</scope>
    <source>
        <strain evidence="3 4">BN130099</strain>
    </source>
</reference>
<dbReference type="Pfam" id="PF11716">
    <property type="entry name" value="MDMPI_N"/>
    <property type="match status" value="1"/>
</dbReference>
<keyword evidence="4" id="KW-1185">Reference proteome</keyword>
<name>A0A5B1LKQ2_9ACTN</name>
<accession>A0A5B1LKQ2</accession>
<protein>
    <recommendedName>
        <fullName evidence="2">Mycothiol-dependent maleylpyruvate isomerase metal-binding domain-containing protein</fullName>
    </recommendedName>
</protein>